<evidence type="ECO:0000313" key="2">
    <source>
        <dbReference type="EMBL" id="KRY58302.1"/>
    </source>
</evidence>
<evidence type="ECO:0000256" key="1">
    <source>
        <dbReference type="SAM" id="Phobius"/>
    </source>
</evidence>
<sequence>LPIQSGIPPLRHSAHLMSLKLKIILLKVPICITIGWLFNSVHSTVKSILKNDTEDIKGKLGIRLYRNGIDKQFIIEQNCIFTLKISFLVLSSFVSLITSYYWNKISTRSVLILVLFLSSGWNHMHSGYASGYASAPGVARGYASGHKKICIFPQATPQAFYCTIFALRDGLCKFFMPSGYASGIFPKN</sequence>
<keyword evidence="1" id="KW-1133">Transmembrane helix</keyword>
<feature type="transmembrane region" description="Helical" evidence="1">
    <location>
        <begin position="80"/>
        <end position="102"/>
    </location>
</feature>
<dbReference type="Proteomes" id="UP000054653">
    <property type="component" value="Unassembled WGS sequence"/>
</dbReference>
<name>A0A0V1D9I7_TRIBR</name>
<evidence type="ECO:0000313" key="3">
    <source>
        <dbReference type="Proteomes" id="UP000054653"/>
    </source>
</evidence>
<accession>A0A0V1D9I7</accession>
<organism evidence="2 3">
    <name type="scientific">Trichinella britovi</name>
    <name type="common">Parasitic roundworm</name>
    <dbReference type="NCBI Taxonomy" id="45882"/>
    <lineage>
        <taxon>Eukaryota</taxon>
        <taxon>Metazoa</taxon>
        <taxon>Ecdysozoa</taxon>
        <taxon>Nematoda</taxon>
        <taxon>Enoplea</taxon>
        <taxon>Dorylaimia</taxon>
        <taxon>Trichinellida</taxon>
        <taxon>Trichinellidae</taxon>
        <taxon>Trichinella</taxon>
    </lineage>
</organism>
<feature type="transmembrane region" description="Helical" evidence="1">
    <location>
        <begin position="21"/>
        <end position="38"/>
    </location>
</feature>
<gene>
    <name evidence="2" type="ORF">T03_5672</name>
</gene>
<reference evidence="2 3" key="1">
    <citation type="submission" date="2015-01" db="EMBL/GenBank/DDBJ databases">
        <title>Evolution of Trichinella species and genotypes.</title>
        <authorList>
            <person name="Korhonen P.K."/>
            <person name="Edoardo P."/>
            <person name="Giuseppe L.R."/>
            <person name="Gasser R.B."/>
        </authorList>
    </citation>
    <scope>NUCLEOTIDE SEQUENCE [LARGE SCALE GENOMIC DNA]</scope>
    <source>
        <strain evidence="2">ISS120</strain>
    </source>
</reference>
<keyword evidence="1" id="KW-0812">Transmembrane</keyword>
<comment type="caution">
    <text evidence="2">The sequence shown here is derived from an EMBL/GenBank/DDBJ whole genome shotgun (WGS) entry which is preliminary data.</text>
</comment>
<dbReference type="AlphaFoldDB" id="A0A0V1D9I7"/>
<keyword evidence="1" id="KW-0472">Membrane</keyword>
<protein>
    <submittedName>
        <fullName evidence="2">Uncharacterized protein</fullName>
    </submittedName>
</protein>
<keyword evidence="3" id="KW-1185">Reference proteome</keyword>
<proteinExistence type="predicted"/>
<feature type="non-terminal residue" evidence="2">
    <location>
        <position position="1"/>
    </location>
</feature>
<dbReference type="EMBL" id="JYDI01000022">
    <property type="protein sequence ID" value="KRY58302.1"/>
    <property type="molecule type" value="Genomic_DNA"/>
</dbReference>